<sequence>MAGWVDNWFTKRRERMDHLDDAASDSGAVVDPDETIEEIHFDSDFDSDATIPDPNFLNGYGSESDEDELGLPGQLDLILKRGVFSTRRPR</sequence>
<evidence type="ECO:0000313" key="2">
    <source>
        <dbReference type="Proteomes" id="UP000008784"/>
    </source>
</evidence>
<dbReference type="RefSeq" id="XP_011122699.1">
    <property type="nucleotide sequence ID" value="XM_011124397.1"/>
</dbReference>
<dbReference type="EMBL" id="ADOT01000140">
    <property type="protein sequence ID" value="EGX48393.1"/>
    <property type="molecule type" value="Genomic_DNA"/>
</dbReference>
<organism evidence="1 2">
    <name type="scientific">Arthrobotrys oligospora (strain ATCC 24927 / CBS 115.81 / DSM 1491)</name>
    <name type="common">Nematode-trapping fungus</name>
    <name type="synonym">Didymozoophaga oligospora</name>
    <dbReference type="NCBI Taxonomy" id="756982"/>
    <lineage>
        <taxon>Eukaryota</taxon>
        <taxon>Fungi</taxon>
        <taxon>Dikarya</taxon>
        <taxon>Ascomycota</taxon>
        <taxon>Pezizomycotina</taxon>
        <taxon>Orbiliomycetes</taxon>
        <taxon>Orbiliales</taxon>
        <taxon>Orbiliaceae</taxon>
        <taxon>Orbilia</taxon>
        <taxon>Orbilia oligospora</taxon>
    </lineage>
</organism>
<name>G1XDY7_ARTOA</name>
<comment type="caution">
    <text evidence="1">The sequence shown here is derived from an EMBL/GenBank/DDBJ whole genome shotgun (WGS) entry which is preliminary data.</text>
</comment>
<dbReference type="HOGENOM" id="CLU_2440413_0_0_1"/>
<reference evidence="1 2" key="1">
    <citation type="journal article" date="2011" name="PLoS Pathog.">
        <title>Genomic and proteomic analyses of the fungus Arthrobotrys oligospora provide insights into nematode-trap formation.</title>
        <authorList>
            <person name="Yang J."/>
            <person name="Wang L."/>
            <person name="Ji X."/>
            <person name="Feng Y."/>
            <person name="Li X."/>
            <person name="Zou C."/>
            <person name="Xu J."/>
            <person name="Ren Y."/>
            <person name="Mi Q."/>
            <person name="Wu J."/>
            <person name="Liu S."/>
            <person name="Liu Y."/>
            <person name="Huang X."/>
            <person name="Wang H."/>
            <person name="Niu X."/>
            <person name="Li J."/>
            <person name="Liang L."/>
            <person name="Luo Y."/>
            <person name="Ji K."/>
            <person name="Zhou W."/>
            <person name="Yu Z."/>
            <person name="Li G."/>
            <person name="Liu Y."/>
            <person name="Li L."/>
            <person name="Qiao M."/>
            <person name="Feng L."/>
            <person name="Zhang K.-Q."/>
        </authorList>
    </citation>
    <scope>NUCLEOTIDE SEQUENCE [LARGE SCALE GENOMIC DNA]</scope>
    <source>
        <strain evidence="2">ATCC 24927 / CBS 115.81 / DSM 1491</strain>
    </source>
</reference>
<accession>G1XDY7</accession>
<gene>
    <name evidence="1" type="ORF">AOL_s00080g22</name>
</gene>
<dbReference type="GeneID" id="22893797"/>
<dbReference type="AlphaFoldDB" id="G1XDY7"/>
<keyword evidence="2" id="KW-1185">Reference proteome</keyword>
<dbReference type="InParanoid" id="G1XDY7"/>
<dbReference type="Proteomes" id="UP000008784">
    <property type="component" value="Unassembled WGS sequence"/>
</dbReference>
<proteinExistence type="predicted"/>
<evidence type="ECO:0000313" key="1">
    <source>
        <dbReference type="EMBL" id="EGX48393.1"/>
    </source>
</evidence>
<protein>
    <submittedName>
        <fullName evidence="1">Uncharacterized protein</fullName>
    </submittedName>
</protein>